<dbReference type="Proteomes" id="UP000186176">
    <property type="component" value="Unassembled WGS sequence"/>
</dbReference>
<gene>
    <name evidence="2" type="ORF">cubi_01443</name>
</gene>
<feature type="region of interest" description="Disordered" evidence="1">
    <location>
        <begin position="171"/>
        <end position="225"/>
    </location>
</feature>
<accession>A0A1J4MD13</accession>
<dbReference type="AlphaFoldDB" id="A0A1J4MD13"/>
<sequence length="355" mass="41102">MDSNLVKEKKNVDNNLANSHLSKCGSSINGSVEHQESNKEDEFHTKNMIISDTESNFSCKSNFSENVDNKCIVSVEKTKICIPLSIETKNTNAFLLTKNENSKAFKNQTELKLKNDSEVLLKGGKKKLNKNKNYNGKKKIKNVRFEKKKKRNRKFSICCCFKTEAVDKKVTENKTSKSRDIMQGKPKNTILGGPPKQKTSEEKLKDAEEKHKNEEGHRNSEEKLKNTENNKVCKIRSKTGFIEKSLDETKPNINIKNPKIKNPKIKSPKSKSLENIYKIFEYNVNIEIPKFNNSMDLWFLSKRFEEKEMSQKNPMPTKLPNFNEKEITDIISDTLSWYEIHKLNKIRKLENMLSD</sequence>
<organism evidence="2 3">
    <name type="scientific">Cryptosporidium ubiquitum</name>
    <dbReference type="NCBI Taxonomy" id="857276"/>
    <lineage>
        <taxon>Eukaryota</taxon>
        <taxon>Sar</taxon>
        <taxon>Alveolata</taxon>
        <taxon>Apicomplexa</taxon>
        <taxon>Conoidasida</taxon>
        <taxon>Coccidia</taxon>
        <taxon>Eucoccidiorida</taxon>
        <taxon>Eimeriorina</taxon>
        <taxon>Cryptosporidiidae</taxon>
        <taxon>Cryptosporidium</taxon>
    </lineage>
</organism>
<comment type="caution">
    <text evidence="2">The sequence shown here is derived from an EMBL/GenBank/DDBJ whole genome shotgun (WGS) entry which is preliminary data.</text>
</comment>
<dbReference type="EMBL" id="LRBP01000025">
    <property type="protein sequence ID" value="OII72110.1"/>
    <property type="molecule type" value="Genomic_DNA"/>
</dbReference>
<evidence type="ECO:0000313" key="3">
    <source>
        <dbReference type="Proteomes" id="UP000186176"/>
    </source>
</evidence>
<evidence type="ECO:0000313" key="2">
    <source>
        <dbReference type="EMBL" id="OII72110.1"/>
    </source>
</evidence>
<name>A0A1J4MD13_9CRYT</name>
<proteinExistence type="predicted"/>
<keyword evidence="3" id="KW-1185">Reference proteome</keyword>
<dbReference type="GeneID" id="39978234"/>
<feature type="compositionally biased region" description="Basic and acidic residues" evidence="1">
    <location>
        <begin position="198"/>
        <end position="225"/>
    </location>
</feature>
<reference evidence="2 3" key="1">
    <citation type="submission" date="2016-10" db="EMBL/GenBank/DDBJ databases">
        <title>Reductive evolution of mitochondrial metabolism and differential evolution of invasion-related proteins in Cryptosporidium.</title>
        <authorList>
            <person name="Liu S."/>
            <person name="Roellig D.M."/>
            <person name="Guo Y."/>
            <person name="Li N."/>
            <person name="Frace M.A."/>
            <person name="Tang K."/>
            <person name="Zhang L."/>
            <person name="Feng Y."/>
            <person name="Xiao L."/>
        </authorList>
    </citation>
    <scope>NUCLEOTIDE SEQUENCE [LARGE SCALE GENOMIC DNA]</scope>
    <source>
        <strain evidence="2">39726</strain>
    </source>
</reference>
<feature type="compositionally biased region" description="Basic and acidic residues" evidence="1">
    <location>
        <begin position="171"/>
        <end position="182"/>
    </location>
</feature>
<dbReference type="RefSeq" id="XP_028873682.1">
    <property type="nucleotide sequence ID" value="XM_029018455.1"/>
</dbReference>
<dbReference type="OrthoDB" id="343416at2759"/>
<protein>
    <submittedName>
        <fullName evidence="2">Uncharacterized protein</fullName>
    </submittedName>
</protein>
<evidence type="ECO:0000256" key="1">
    <source>
        <dbReference type="SAM" id="MobiDB-lite"/>
    </source>
</evidence>
<feature type="region of interest" description="Disordered" evidence="1">
    <location>
        <begin position="127"/>
        <end position="146"/>
    </location>
</feature>
<dbReference type="VEuPathDB" id="CryptoDB:cubi_01443"/>